<feature type="non-terminal residue" evidence="1">
    <location>
        <position position="1"/>
    </location>
</feature>
<dbReference type="Pfam" id="PF24175">
    <property type="entry name" value="SU10_adaptor"/>
    <property type="match status" value="1"/>
</dbReference>
<sequence length="251" mass="29154">RCGYRGVRSLRPHLMGTLNLTSLISQIKLHHANRGDLTDQIIIDKLNLVQERLARLWEWEELDTDEEVIITITSVPKDDKIITLANTYRDIYSVRLITGANTGRSRKLDYIAKRTFDKMFPEPEFNARSEPTIYTVWKDKLELYRVPELADTIAVRGMKWPDAFSSGVGSAKSNFDRKDDILIYWTVSMIWDHLGEYDRAKRFFGIASNMVDKAMDEQETKPDLEIKPAFESSRGNVVGKYWADPFIMWVR</sequence>
<protein>
    <submittedName>
        <fullName evidence="1">Uncharacterized protein</fullName>
    </submittedName>
</protein>
<evidence type="ECO:0000313" key="1">
    <source>
        <dbReference type="EMBL" id="KKL67010.1"/>
    </source>
</evidence>
<proteinExistence type="predicted"/>
<dbReference type="AlphaFoldDB" id="A0A0F9GBZ3"/>
<reference evidence="1" key="1">
    <citation type="journal article" date="2015" name="Nature">
        <title>Complex archaea that bridge the gap between prokaryotes and eukaryotes.</title>
        <authorList>
            <person name="Spang A."/>
            <person name="Saw J.H."/>
            <person name="Jorgensen S.L."/>
            <person name="Zaremba-Niedzwiedzka K."/>
            <person name="Martijn J."/>
            <person name="Lind A.E."/>
            <person name="van Eijk R."/>
            <person name="Schleper C."/>
            <person name="Guy L."/>
            <person name="Ettema T.J."/>
        </authorList>
    </citation>
    <scope>NUCLEOTIDE SEQUENCE</scope>
</reference>
<dbReference type="EMBL" id="LAZR01027019">
    <property type="protein sequence ID" value="KKL67010.1"/>
    <property type="molecule type" value="Genomic_DNA"/>
</dbReference>
<organism evidence="1">
    <name type="scientific">marine sediment metagenome</name>
    <dbReference type="NCBI Taxonomy" id="412755"/>
    <lineage>
        <taxon>unclassified sequences</taxon>
        <taxon>metagenomes</taxon>
        <taxon>ecological metagenomes</taxon>
    </lineage>
</organism>
<gene>
    <name evidence="1" type="ORF">LCGC14_2139290</name>
</gene>
<name>A0A0F9GBZ3_9ZZZZ</name>
<dbReference type="InterPro" id="IPR056209">
    <property type="entry name" value="SU10_adaptor"/>
</dbReference>
<accession>A0A0F9GBZ3</accession>
<comment type="caution">
    <text evidence="1">The sequence shown here is derived from an EMBL/GenBank/DDBJ whole genome shotgun (WGS) entry which is preliminary data.</text>
</comment>